<evidence type="ECO:0000256" key="1">
    <source>
        <dbReference type="SAM" id="MobiDB-lite"/>
    </source>
</evidence>
<name>A0ABR3Q2Q6_9TREE</name>
<evidence type="ECO:0000313" key="4">
    <source>
        <dbReference type="Proteomes" id="UP001565368"/>
    </source>
</evidence>
<accession>A0ABR3Q2Q6</accession>
<gene>
    <name evidence="3" type="ORF">Q8F55_005843</name>
</gene>
<dbReference type="RefSeq" id="XP_069208963.1">
    <property type="nucleotide sequence ID" value="XM_069354321.1"/>
</dbReference>
<reference evidence="3 4" key="1">
    <citation type="submission" date="2023-08" db="EMBL/GenBank/DDBJ databases">
        <title>Annotated Genome Sequence of Vanrija albida AlHP1.</title>
        <authorList>
            <person name="Herzog R."/>
        </authorList>
    </citation>
    <scope>NUCLEOTIDE SEQUENCE [LARGE SCALE GENOMIC DNA]</scope>
    <source>
        <strain evidence="3 4">AlHP1</strain>
    </source>
</reference>
<feature type="region of interest" description="Disordered" evidence="1">
    <location>
        <begin position="57"/>
        <end position="76"/>
    </location>
</feature>
<evidence type="ECO:0000313" key="3">
    <source>
        <dbReference type="EMBL" id="KAL1409019.1"/>
    </source>
</evidence>
<feature type="region of interest" description="Disordered" evidence="1">
    <location>
        <begin position="18"/>
        <end position="46"/>
    </location>
</feature>
<keyword evidence="4" id="KW-1185">Reference proteome</keyword>
<sequence length="229" mass="23839">MRLALLFISALTLVSAQDEGEDTWSPSSTSSRRGQTSSGTITRAPTGTDTYKIILPSTTSAPPVQHDPAPGYSVNNTEVTYPTSQDYWVVNGTGVVKWKWGGGDADMISVWLMNDGTMYNGLVTPIGRMANTQGSARNLTRIVGLYATELHPGKGYYVKLTKTVSGPVGANGENLDTIYAESNTFEVKPAGSKLTFPKGFGSGAERSATLGAGVVAAAAAAAAAAAVLL</sequence>
<feature type="chain" id="PRO_5046381861" evidence="2">
    <location>
        <begin position="17"/>
        <end position="229"/>
    </location>
</feature>
<dbReference type="GeneID" id="95986886"/>
<dbReference type="EMBL" id="JBBXJM010000004">
    <property type="protein sequence ID" value="KAL1409019.1"/>
    <property type="molecule type" value="Genomic_DNA"/>
</dbReference>
<feature type="signal peptide" evidence="2">
    <location>
        <begin position="1"/>
        <end position="16"/>
    </location>
</feature>
<proteinExistence type="predicted"/>
<organism evidence="3 4">
    <name type="scientific">Vanrija albida</name>
    <dbReference type="NCBI Taxonomy" id="181172"/>
    <lineage>
        <taxon>Eukaryota</taxon>
        <taxon>Fungi</taxon>
        <taxon>Dikarya</taxon>
        <taxon>Basidiomycota</taxon>
        <taxon>Agaricomycotina</taxon>
        <taxon>Tremellomycetes</taxon>
        <taxon>Trichosporonales</taxon>
        <taxon>Trichosporonaceae</taxon>
        <taxon>Vanrija</taxon>
    </lineage>
</organism>
<dbReference type="Proteomes" id="UP001565368">
    <property type="component" value="Unassembled WGS sequence"/>
</dbReference>
<keyword evidence="2" id="KW-0732">Signal</keyword>
<evidence type="ECO:0000256" key="2">
    <source>
        <dbReference type="SAM" id="SignalP"/>
    </source>
</evidence>
<comment type="caution">
    <text evidence="3">The sequence shown here is derived from an EMBL/GenBank/DDBJ whole genome shotgun (WGS) entry which is preliminary data.</text>
</comment>
<protein>
    <submittedName>
        <fullName evidence="3">Uncharacterized protein</fullName>
    </submittedName>
</protein>
<feature type="compositionally biased region" description="Low complexity" evidence="1">
    <location>
        <begin position="23"/>
        <end position="43"/>
    </location>
</feature>